<dbReference type="SUPFAM" id="SSF52540">
    <property type="entry name" value="P-loop containing nucleoside triphosphate hydrolases"/>
    <property type="match status" value="1"/>
</dbReference>
<feature type="transmembrane region" description="Helical" evidence="8">
    <location>
        <begin position="1323"/>
        <end position="1345"/>
    </location>
</feature>
<feature type="transmembrane region" description="Helical" evidence="8">
    <location>
        <begin position="1401"/>
        <end position="1424"/>
    </location>
</feature>
<dbReference type="GO" id="GO:0008017">
    <property type="term" value="F:microtubule binding"/>
    <property type="evidence" value="ECO:0007669"/>
    <property type="project" value="InterPro"/>
</dbReference>
<evidence type="ECO:0000313" key="11">
    <source>
        <dbReference type="Proteomes" id="UP000037460"/>
    </source>
</evidence>
<feature type="region of interest" description="Disordered" evidence="7">
    <location>
        <begin position="1008"/>
        <end position="1095"/>
    </location>
</feature>
<feature type="transmembrane region" description="Helical" evidence="8">
    <location>
        <begin position="1430"/>
        <end position="1448"/>
    </location>
</feature>
<dbReference type="InterPro" id="IPR036961">
    <property type="entry name" value="Kinesin_motor_dom_sf"/>
</dbReference>
<evidence type="ECO:0000256" key="2">
    <source>
        <dbReference type="ARBA" id="ARBA00022490"/>
    </source>
</evidence>
<keyword evidence="11" id="KW-1185">Reference proteome</keyword>
<keyword evidence="8" id="KW-0812">Transmembrane</keyword>
<keyword evidence="6" id="KW-0505">Motor protein</keyword>
<reference evidence="11" key="1">
    <citation type="journal article" date="2015" name="PLoS Genet.">
        <title>Genome Sequence and Transcriptome Analyses of Chrysochromulina tobin: Metabolic Tools for Enhanced Algal Fitness in the Prominent Order Prymnesiales (Haptophyceae).</title>
        <authorList>
            <person name="Hovde B.T."/>
            <person name="Deodato C.R."/>
            <person name="Hunsperger H.M."/>
            <person name="Ryken S.A."/>
            <person name="Yost W."/>
            <person name="Jha R.K."/>
            <person name="Patterson J."/>
            <person name="Monnat R.J. Jr."/>
            <person name="Barlow S.B."/>
            <person name="Starkenburg S.R."/>
            <person name="Cattolico R.A."/>
        </authorList>
    </citation>
    <scope>NUCLEOTIDE SEQUENCE</scope>
    <source>
        <strain evidence="11">CCMP291</strain>
    </source>
</reference>
<dbReference type="CDD" id="cd00106">
    <property type="entry name" value="KISc"/>
    <property type="match status" value="1"/>
</dbReference>
<feature type="region of interest" description="Disordered" evidence="7">
    <location>
        <begin position="94"/>
        <end position="146"/>
    </location>
</feature>
<organism evidence="10 11">
    <name type="scientific">Chrysochromulina tobinii</name>
    <dbReference type="NCBI Taxonomy" id="1460289"/>
    <lineage>
        <taxon>Eukaryota</taxon>
        <taxon>Haptista</taxon>
        <taxon>Haptophyta</taxon>
        <taxon>Prymnesiophyceae</taxon>
        <taxon>Prymnesiales</taxon>
        <taxon>Chrysochromulinaceae</taxon>
        <taxon>Chrysochromulina</taxon>
    </lineage>
</organism>
<keyword evidence="5" id="KW-0175">Coiled coil</keyword>
<dbReference type="Gene3D" id="3.40.850.10">
    <property type="entry name" value="Kinesin motor domain"/>
    <property type="match status" value="1"/>
</dbReference>
<dbReference type="PROSITE" id="PS00411">
    <property type="entry name" value="KINESIN_MOTOR_1"/>
    <property type="match status" value="1"/>
</dbReference>
<sequence length="1662" mass="179613">MTFVSSTAAGRPHPGRRMILRVQGARQELAGKAVIVEREDPATGRWGVRLQDGSNQFIVVAAAELMLPAGGEPVEADGIADMVAGACAGVASPMPSRASPSVQRQARPQPTLSPRPEEEEAVPPETERAPAPRTARTARATARETNVRVGVRCRPMSRSERKAREQNVVLLDPSQPSLICLQQPLCDGDTSSPQKSIFAYDHLFNHLSSSEALYEELAAPLVDGIFDGYNATILAYGQTGSGKTHSMMGTPDDPGVIPRVADAVFDKVDLLEDGRSVRVCASYLQIYREIVHDLLVDDASGVDLKVRRDPKLGTYVQGLTEHQIEDAAGLAEIIERGNKKRAVASTFMNAESSRSHAIVIIRVEQEIEFYAGSSQKKRVFAKMCLVDLAGSERAKKSGAQDETLQEAIAINQSLSALGNVINALTDPRASKAQVVPYRASKLTQILEQSLGGNANTAMLATIAPTASNYAETLQTLQYAARAKQIANRAAANAYTFEEPPELKPPPETLAVAVTQVFSDATETVATFTEPVTTQAAVLRTSLCDCFEGCGRWMCWLLLYTRWMILSILILPFQLLYGLLKGLGTALWWLVACAMGVSRGVETCVLGTARILVQLAEMAERLSGDFFSSAQRHPVLVAAGVFLVWQTLAICLEAQAEQAHKEAVVDGPSAATLKKRAKAEKAAREASEMVDARCWHLTKPGESCAEACGSYTELFRLPIALAARARALAPPIFYDADEYITTREMASAKVVNALSSHYQLPTESLAHLDEACEGAMYLYLPELGSWDCYDGQSIDAVGMPFQSPCVCTAAPAVAFATAAVFVLVVAALATRMYTAYDRQTPVLRPEGVLVNALALEDLSGMTTYYDEPYSHATSGDELDSIPADAKWVFVGAYRQGSSTIAVGAFGRREEVVRRTHLDPRTEKHVAHEHNGVWWYRTDDASFGFAASPDVGKRGYLVDASNESDPARLSWGLHGLGGYRVGTALGVGAWTKMLYYTSRYGAEEYSLAPGDESRWLSSSPPATRIGAGGIQRSNRPASRQAPPSPPPSPPVDGSSSPPPSKRRTSIASARSYLAERLQSSRAPTTPAEAATSSTYQHPSSAAAAAVSTPNLSHGYLACAASLQHEKIDRSLPPPPNAPFSPLIPSVSNGSLVGLGSIWLNAVTTNDLALMTKHYEVPYSHATTAYHLDTIPSHAEWVFVGAREAGANAVALGAFGKRDDVLRRTPHNEPHEHNGVWWYRTDGYSFGFAPNSELQQYRADSMNPRDPQRLSWHLQGDGGWRAGQYTDLNGETPWRKLICYGSDPDWFTAAEAFRSALSQKRESPKYGLLAATTSILQCGPMVVLVLIYCDDNEYLKVRHEQPIVLVSALVSFATLVLSLTDLTTSEATSAGLRVRDEYVRSAQVNALMAVYFTADATLRALALLVLGSALGRLLDLVAISAVLAAFGWQWLRVLCNGGLRAACAVICERRRFLETFLRAVLPLIAPTVLQQQTSAQRRTEMIFSSAICAAMVLVPCLPATMEYMPHPLPWGDDVETHAVALLSFALAAKYLTFALGAFPALSDDAYGVIGVGAAVKEVGREAISQRSVGDSLQAPAYLPEPDWFAFTPGRGPIGSLCMWAVEAVYCTLVVLTLGLCGRRSDGTYWGSYSKPSASPEVPYSQLLEA</sequence>
<dbReference type="GO" id="GO:0005875">
    <property type="term" value="C:microtubule associated complex"/>
    <property type="evidence" value="ECO:0007669"/>
    <property type="project" value="TreeGrafter"/>
</dbReference>
<keyword evidence="8" id="KW-0472">Membrane</keyword>
<dbReference type="PROSITE" id="PS50067">
    <property type="entry name" value="KINESIN_MOTOR_2"/>
    <property type="match status" value="1"/>
</dbReference>
<dbReference type="GO" id="GO:0007018">
    <property type="term" value="P:microtubule-based movement"/>
    <property type="evidence" value="ECO:0007669"/>
    <property type="project" value="InterPro"/>
</dbReference>
<proteinExistence type="inferred from homology"/>
<comment type="subcellular location">
    <subcellularLocation>
        <location evidence="1">Cytoplasm</location>
    </subcellularLocation>
</comment>
<feature type="transmembrane region" description="Helical" evidence="8">
    <location>
        <begin position="1538"/>
        <end position="1558"/>
    </location>
</feature>
<comment type="similarity">
    <text evidence="6">Belongs to the TRAFAC class myosin-kinesin ATPase superfamily. Kinesin family.</text>
</comment>
<dbReference type="GO" id="GO:0003777">
    <property type="term" value="F:microtubule motor activity"/>
    <property type="evidence" value="ECO:0007669"/>
    <property type="project" value="InterPro"/>
</dbReference>
<name>A0A0M0JNR9_9EUKA</name>
<dbReference type="GO" id="GO:0051231">
    <property type="term" value="P:spindle elongation"/>
    <property type="evidence" value="ECO:0007669"/>
    <property type="project" value="TreeGrafter"/>
</dbReference>
<feature type="transmembrane region" description="Helical" evidence="8">
    <location>
        <begin position="808"/>
        <end position="828"/>
    </location>
</feature>
<dbReference type="InterPro" id="IPR019821">
    <property type="entry name" value="Kinesin_motor_CS"/>
</dbReference>
<evidence type="ECO:0000256" key="6">
    <source>
        <dbReference type="PROSITE-ProRule" id="PRU00283"/>
    </source>
</evidence>
<dbReference type="Pfam" id="PF00225">
    <property type="entry name" value="Kinesin"/>
    <property type="match status" value="1"/>
</dbReference>
<dbReference type="InterPro" id="IPR001752">
    <property type="entry name" value="Kinesin_motor_dom"/>
</dbReference>
<dbReference type="SMART" id="SM00129">
    <property type="entry name" value="KISc"/>
    <property type="match status" value="1"/>
</dbReference>
<keyword evidence="2" id="KW-0963">Cytoplasm</keyword>
<evidence type="ECO:0000256" key="4">
    <source>
        <dbReference type="ARBA" id="ARBA00022840"/>
    </source>
</evidence>
<feature type="compositionally biased region" description="Polar residues" evidence="7">
    <location>
        <begin position="98"/>
        <end position="112"/>
    </location>
</feature>
<dbReference type="InterPro" id="IPR027640">
    <property type="entry name" value="Kinesin-like_fam"/>
</dbReference>
<evidence type="ECO:0000256" key="7">
    <source>
        <dbReference type="SAM" id="MobiDB-lite"/>
    </source>
</evidence>
<evidence type="ECO:0000256" key="8">
    <source>
        <dbReference type="SAM" id="Phobius"/>
    </source>
</evidence>
<evidence type="ECO:0000256" key="5">
    <source>
        <dbReference type="ARBA" id="ARBA00023054"/>
    </source>
</evidence>
<dbReference type="EMBL" id="JWZX01002598">
    <property type="protein sequence ID" value="KOO28234.1"/>
    <property type="molecule type" value="Genomic_DNA"/>
</dbReference>
<dbReference type="Proteomes" id="UP000037460">
    <property type="component" value="Unassembled WGS sequence"/>
</dbReference>
<gene>
    <name evidence="10" type="ORF">Ctob_004418</name>
</gene>
<feature type="compositionally biased region" description="Low complexity" evidence="7">
    <location>
        <begin position="131"/>
        <end position="140"/>
    </location>
</feature>
<comment type="caution">
    <text evidence="10">The sequence shown here is derived from an EMBL/GenBank/DDBJ whole genome shotgun (WGS) entry which is preliminary data.</text>
</comment>
<feature type="binding site" evidence="6">
    <location>
        <begin position="237"/>
        <end position="244"/>
    </location>
    <ligand>
        <name>ATP</name>
        <dbReference type="ChEBI" id="CHEBI:30616"/>
    </ligand>
</feature>
<keyword evidence="3 6" id="KW-0547">Nucleotide-binding</keyword>
<feature type="transmembrane region" description="Helical" evidence="8">
    <location>
        <begin position="1360"/>
        <end position="1380"/>
    </location>
</feature>
<feature type="transmembrane region" description="Helical" evidence="8">
    <location>
        <begin position="1498"/>
        <end position="1518"/>
    </location>
</feature>
<evidence type="ECO:0000256" key="3">
    <source>
        <dbReference type="ARBA" id="ARBA00022741"/>
    </source>
</evidence>
<keyword evidence="8" id="KW-1133">Transmembrane helix</keyword>
<dbReference type="OrthoDB" id="3176171at2759"/>
<accession>A0A0M0JNR9</accession>
<evidence type="ECO:0000259" key="9">
    <source>
        <dbReference type="PROSITE" id="PS50067"/>
    </source>
</evidence>
<evidence type="ECO:0000313" key="10">
    <source>
        <dbReference type="EMBL" id="KOO28234.1"/>
    </source>
</evidence>
<dbReference type="GO" id="GO:0005737">
    <property type="term" value="C:cytoplasm"/>
    <property type="evidence" value="ECO:0007669"/>
    <property type="project" value="UniProtKB-SubCell"/>
</dbReference>
<feature type="domain" description="Kinesin motor" evidence="9">
    <location>
        <begin position="146"/>
        <end position="485"/>
    </location>
</feature>
<dbReference type="PANTHER" id="PTHR47969">
    <property type="entry name" value="CHROMOSOME-ASSOCIATED KINESIN KIF4A-RELATED"/>
    <property type="match status" value="1"/>
</dbReference>
<dbReference type="PANTHER" id="PTHR47969:SF15">
    <property type="entry name" value="CHROMOSOME-ASSOCIATED KINESIN KIF4A-RELATED"/>
    <property type="match status" value="1"/>
</dbReference>
<evidence type="ECO:0000256" key="1">
    <source>
        <dbReference type="ARBA" id="ARBA00004496"/>
    </source>
</evidence>
<feature type="compositionally biased region" description="Low complexity" evidence="7">
    <location>
        <begin position="1077"/>
        <end position="1095"/>
    </location>
</feature>
<dbReference type="GO" id="GO:0005524">
    <property type="term" value="F:ATP binding"/>
    <property type="evidence" value="ECO:0007669"/>
    <property type="project" value="UniProtKB-UniRule"/>
</dbReference>
<dbReference type="PRINTS" id="PR00380">
    <property type="entry name" value="KINESINHEAVY"/>
</dbReference>
<dbReference type="GO" id="GO:0007052">
    <property type="term" value="P:mitotic spindle organization"/>
    <property type="evidence" value="ECO:0007669"/>
    <property type="project" value="TreeGrafter"/>
</dbReference>
<protein>
    <submittedName>
        <fullName evidence="10">Kinesin-like protein kif17-like protein</fullName>
    </submittedName>
</protein>
<keyword evidence="4 6" id="KW-0067">ATP-binding</keyword>
<dbReference type="InterPro" id="IPR027417">
    <property type="entry name" value="P-loop_NTPase"/>
</dbReference>